<dbReference type="InterPro" id="IPR036390">
    <property type="entry name" value="WH_DNA-bd_sf"/>
</dbReference>
<evidence type="ECO:0000313" key="5">
    <source>
        <dbReference type="EMBL" id="MCZ0963916.1"/>
    </source>
</evidence>
<dbReference type="Pfam" id="PF01037">
    <property type="entry name" value="AsnC_trans_reg"/>
    <property type="match status" value="1"/>
</dbReference>
<dbReference type="EMBL" id="JAPTYD010000057">
    <property type="protein sequence ID" value="MCZ0963916.1"/>
    <property type="molecule type" value="Genomic_DNA"/>
</dbReference>
<evidence type="ECO:0000256" key="1">
    <source>
        <dbReference type="ARBA" id="ARBA00023015"/>
    </source>
</evidence>
<evidence type="ECO:0000256" key="3">
    <source>
        <dbReference type="ARBA" id="ARBA00023163"/>
    </source>
</evidence>
<evidence type="ECO:0000259" key="4">
    <source>
        <dbReference type="PROSITE" id="PS50956"/>
    </source>
</evidence>
<dbReference type="InterPro" id="IPR019887">
    <property type="entry name" value="Tscrpt_reg_AsnC/Lrp_C"/>
</dbReference>
<evidence type="ECO:0000256" key="2">
    <source>
        <dbReference type="ARBA" id="ARBA00023125"/>
    </source>
</evidence>
<dbReference type="PANTHER" id="PTHR30154">
    <property type="entry name" value="LEUCINE-RESPONSIVE REGULATORY PROTEIN"/>
    <property type="match status" value="1"/>
</dbReference>
<keyword evidence="2" id="KW-0238">DNA-binding</keyword>
<name>A0ABT4JA05_9RHOB</name>
<dbReference type="SUPFAM" id="SSF54909">
    <property type="entry name" value="Dimeric alpha+beta barrel"/>
    <property type="match status" value="1"/>
</dbReference>
<reference evidence="5" key="1">
    <citation type="submission" date="2022-12" db="EMBL/GenBank/DDBJ databases">
        <title>Paracoccus sp. EF6 isolated from a lake water.</title>
        <authorList>
            <person name="Liu H."/>
        </authorList>
    </citation>
    <scope>NUCLEOTIDE SEQUENCE</scope>
    <source>
        <strain evidence="5">EF6</strain>
    </source>
</reference>
<organism evidence="5 6">
    <name type="scientific">Paracoccus benzoatiresistens</name>
    <dbReference type="NCBI Taxonomy" id="2997341"/>
    <lineage>
        <taxon>Bacteria</taxon>
        <taxon>Pseudomonadati</taxon>
        <taxon>Pseudomonadota</taxon>
        <taxon>Alphaproteobacteria</taxon>
        <taxon>Rhodobacterales</taxon>
        <taxon>Paracoccaceae</taxon>
        <taxon>Paracoccus</taxon>
    </lineage>
</organism>
<keyword evidence="6" id="KW-1185">Reference proteome</keyword>
<dbReference type="PANTHER" id="PTHR30154:SF34">
    <property type="entry name" value="TRANSCRIPTIONAL REGULATOR AZLB"/>
    <property type="match status" value="1"/>
</dbReference>
<dbReference type="PROSITE" id="PS50956">
    <property type="entry name" value="HTH_ASNC_2"/>
    <property type="match status" value="1"/>
</dbReference>
<dbReference type="SMART" id="SM00344">
    <property type="entry name" value="HTH_ASNC"/>
    <property type="match status" value="1"/>
</dbReference>
<feature type="domain" description="HTH asnC-type" evidence="4">
    <location>
        <begin position="1"/>
        <end position="75"/>
    </location>
</feature>
<dbReference type="RefSeq" id="WP_268944013.1">
    <property type="nucleotide sequence ID" value="NZ_JAPTYD010000057.1"/>
</dbReference>
<dbReference type="InterPro" id="IPR019888">
    <property type="entry name" value="Tscrpt_reg_AsnC-like"/>
</dbReference>
<dbReference type="InterPro" id="IPR036388">
    <property type="entry name" value="WH-like_DNA-bd_sf"/>
</dbReference>
<dbReference type="Gene3D" id="3.30.70.920">
    <property type="match status" value="1"/>
</dbReference>
<dbReference type="InterPro" id="IPR000485">
    <property type="entry name" value="AsnC-type_HTH_dom"/>
</dbReference>
<keyword evidence="3" id="KW-0804">Transcription</keyword>
<dbReference type="Pfam" id="PF13404">
    <property type="entry name" value="HTH_AsnC-type"/>
    <property type="match status" value="1"/>
</dbReference>
<proteinExistence type="predicted"/>
<keyword evidence="1" id="KW-0805">Transcription regulation</keyword>
<dbReference type="InterPro" id="IPR011008">
    <property type="entry name" value="Dimeric_a/b-barrel"/>
</dbReference>
<evidence type="ECO:0000313" key="6">
    <source>
        <dbReference type="Proteomes" id="UP001149822"/>
    </source>
</evidence>
<comment type="caution">
    <text evidence="5">The sequence shown here is derived from an EMBL/GenBank/DDBJ whole genome shotgun (WGS) entry which is preliminary data.</text>
</comment>
<dbReference type="Gene3D" id="1.10.10.10">
    <property type="entry name" value="Winged helix-like DNA-binding domain superfamily/Winged helix DNA-binding domain"/>
    <property type="match status" value="1"/>
</dbReference>
<protein>
    <submittedName>
        <fullName evidence="5">Lrp/AsnC family transcriptional regulator</fullName>
    </submittedName>
</protein>
<gene>
    <name evidence="5" type="ORF">OU682_20175</name>
</gene>
<dbReference type="Proteomes" id="UP001149822">
    <property type="component" value="Unassembled WGS sequence"/>
</dbReference>
<sequence>MDDLDQALIALLRKNARASVSELSASLGVSRGTVANRIRRLELTRVVQGYTLKLRPDAELDVVRAWMCIQVEGVHTRKVIAILMGEPGVDAIHDTNGRWDLLAELRVASMAELAQVLDRIRMIKGIHGTETSIHLATFR</sequence>
<dbReference type="SUPFAM" id="SSF46785">
    <property type="entry name" value="Winged helix' DNA-binding domain"/>
    <property type="match status" value="1"/>
</dbReference>
<accession>A0ABT4JA05</accession>
<dbReference type="PRINTS" id="PR00033">
    <property type="entry name" value="HTHASNC"/>
</dbReference>